<dbReference type="InterPro" id="IPR003594">
    <property type="entry name" value="HATPase_dom"/>
</dbReference>
<dbReference type="Gene3D" id="1.10.287.130">
    <property type="match status" value="1"/>
</dbReference>
<dbReference type="Pfam" id="PF13596">
    <property type="entry name" value="PAS_10"/>
    <property type="match status" value="1"/>
</dbReference>
<dbReference type="Gene3D" id="3.30.450.20">
    <property type="entry name" value="PAS domain"/>
    <property type="match status" value="2"/>
</dbReference>
<dbReference type="Pfam" id="PF03705">
    <property type="entry name" value="CheR_N"/>
    <property type="match status" value="1"/>
</dbReference>
<reference evidence="11 12" key="1">
    <citation type="submission" date="2021-05" db="EMBL/GenBank/DDBJ databases">
        <title>A Polyphasic approach of four new species of the genus Ohtaekwangia: Ohtaekwangia histidinii sp. nov., Ohtaekwangia cretensis sp. nov., Ohtaekwangia indiensis sp. nov., Ohtaekwangia reichenbachii sp. nov. from diverse environment.</title>
        <authorList>
            <person name="Octaviana S."/>
        </authorList>
    </citation>
    <scope>NUCLEOTIDE SEQUENCE [LARGE SCALE GENOMIC DNA]</scope>
    <source>
        <strain evidence="11 12">PWU20</strain>
    </source>
</reference>
<dbReference type="Pfam" id="PF01739">
    <property type="entry name" value="CheR"/>
    <property type="match status" value="1"/>
</dbReference>
<keyword evidence="3" id="KW-0489">Methyltransferase</keyword>
<dbReference type="InterPro" id="IPR035909">
    <property type="entry name" value="CheB_C"/>
</dbReference>
<organism evidence="11 12">
    <name type="scientific">Chryseosolibacter indicus</name>
    <dbReference type="NCBI Taxonomy" id="2782351"/>
    <lineage>
        <taxon>Bacteria</taxon>
        <taxon>Pseudomonadati</taxon>
        <taxon>Bacteroidota</taxon>
        <taxon>Cytophagia</taxon>
        <taxon>Cytophagales</taxon>
        <taxon>Chryseotaleaceae</taxon>
        <taxon>Chryseosolibacter</taxon>
    </lineage>
</organism>
<feature type="domain" description="CheR-type methyltransferase" evidence="10">
    <location>
        <begin position="214"/>
        <end position="452"/>
    </location>
</feature>
<dbReference type="PANTHER" id="PTHR24422:SF27">
    <property type="entry name" value="PROTEIN-GLUTAMATE O-METHYLTRANSFERASE"/>
    <property type="match status" value="1"/>
</dbReference>
<comment type="catalytic activity">
    <reaction evidence="2">
        <text>L-glutamyl-[protein] + S-adenosyl-L-methionine = [protein]-L-glutamate 5-O-methyl ester + S-adenosyl-L-homocysteine</text>
        <dbReference type="Rhea" id="RHEA:24452"/>
        <dbReference type="Rhea" id="RHEA-COMP:10208"/>
        <dbReference type="Rhea" id="RHEA-COMP:10311"/>
        <dbReference type="ChEBI" id="CHEBI:29973"/>
        <dbReference type="ChEBI" id="CHEBI:57856"/>
        <dbReference type="ChEBI" id="CHEBI:59789"/>
        <dbReference type="ChEBI" id="CHEBI:82795"/>
        <dbReference type="EC" id="2.1.1.80"/>
    </reaction>
</comment>
<dbReference type="InterPro" id="IPR000780">
    <property type="entry name" value="CheR_MeTrfase"/>
</dbReference>
<dbReference type="Gene3D" id="3.40.50.180">
    <property type="entry name" value="Methylesterase CheB, C-terminal domain"/>
    <property type="match status" value="1"/>
</dbReference>
<evidence type="ECO:0000256" key="1">
    <source>
        <dbReference type="ARBA" id="ARBA00000085"/>
    </source>
</evidence>
<keyword evidence="12" id="KW-1185">Reference proteome</keyword>
<accession>A0ABS5VLS0</accession>
<dbReference type="PROSITE" id="PS50109">
    <property type="entry name" value="HIS_KIN"/>
    <property type="match status" value="1"/>
</dbReference>
<evidence type="ECO:0000256" key="2">
    <source>
        <dbReference type="ARBA" id="ARBA00001541"/>
    </source>
</evidence>
<dbReference type="InterPro" id="IPR050903">
    <property type="entry name" value="Bact_Chemotaxis_MeTrfase"/>
</dbReference>
<sequence length="1212" mass="137693">MTTSSSSDHFIIGIGASAGGLEPIHEFFDNMPDNTNFSFVVVQHLSPDHKSLMGELLAKHTRMQIKEAEEDMVLEKNCVYLIPSKKVMTLSRNTLKLHDKERYQVPNNAIDTFFESLAREKGKNAVGVILSGTGTDGTKGIEAIKKQGGLAIVQDPITADFDGMPNSAIATGLVDLILSPEMIAEELVEYLRDAPYLKNLERFSKDDEAVITDILQLVKNNTGHDFSLYKKPTINRRLAKNLAEKGFEKLTDYYSYLKEYPEEAANLGREFLINVTKFFRDPEAFEEIKSKVIPAIFANKKPHDVIKIWVVACSSGEEPYSLAMLLHEYMDNIRSHDYNIKIFATDIDKEALQQASLGTYPESIAKDLTPERLSKFFIREGNSYRIIPSLRKMVVFAYHDIIKDPPFSKLDLVSCRNMLIYMNVKLQRHVLKSFLFALNHGAFLLLGASENVSVLKDSMKEISKKWKIYKCTGKSRVMDAESLTTPVHGSSLAHFTGANKPKNAINNLAEIFKETLMDEYRYAGILIDENMEVKHAIGHFKEYLNFPENNLTFNLLKLVSGDLAIALGICIRKAIQEQEKNVIRNIKLQNDKVEKTVNIIVKPYLQQQDYQQSFIFVIIQEEEEKRVRIKRSSAKSKNLVDTKRLEELERELRETKENLQSVIEELESSNEELLTSNEEMISANEELQSTNEELQSLNEELHTVSAEHQLKIKELIELNDDLNNYFNNSEIGQILVDKHLIVRRFSPAVTSQINLIETDIGRPINDITNNINDIDLISEIRKVIITNEVQKKEISIKDGRSFLMKITPYVRQDRTIDGVVVNFIDVSEIKNLSSIIEGVFNGSKSGISAKRAIRNEKGTIIDFEYITANKSAKKIIGKDDLEGKKTSEIQTSLNDYLDKYVKVVETGKDEYFEFYSDTTQCWYEVSAVKMRDGVVTTITDVTQKKKAADLIAQSYKDLKNTSSKLQETNYKLEQSNLDLLQFASVASHDLKEPLRKIQTFGNLLYSKVENKLETNEKNYLDKIVNASNRMQVLIEDVLTLSKLSNTDIPYSSVDLKSVIQHIIDDLEISIREKGTVIHIGNLPRIDAVPGQMHQLFQNLISNALKFNNKTTPMVKIETRDLNPNEATEHDIDPVSYVVICVEDNGIGFEEKYKEKIFGIFQRLHSNNQYQGTGIGLAICKKIVDNHHGFIKAESEPGKGARFLIILPKRQTA</sequence>
<dbReference type="InterPro" id="IPR029063">
    <property type="entry name" value="SAM-dependent_MTases_sf"/>
</dbReference>
<dbReference type="SMART" id="SM00138">
    <property type="entry name" value="MeTrc"/>
    <property type="match status" value="1"/>
</dbReference>
<dbReference type="InterPro" id="IPR003661">
    <property type="entry name" value="HisK_dim/P_dom"/>
</dbReference>
<dbReference type="Gene3D" id="3.40.50.150">
    <property type="entry name" value="Vaccinia Virus protein VP39"/>
    <property type="match status" value="1"/>
</dbReference>
<dbReference type="Pfam" id="PF02518">
    <property type="entry name" value="HATPase_c"/>
    <property type="match status" value="1"/>
</dbReference>
<evidence type="ECO:0000259" key="8">
    <source>
        <dbReference type="PROSITE" id="PS50109"/>
    </source>
</evidence>
<dbReference type="Proteomes" id="UP000772618">
    <property type="component" value="Unassembled WGS sequence"/>
</dbReference>
<dbReference type="InterPro" id="IPR022642">
    <property type="entry name" value="CheR_C"/>
</dbReference>
<dbReference type="PANTHER" id="PTHR24422">
    <property type="entry name" value="CHEMOTAXIS PROTEIN METHYLTRANSFERASE"/>
    <property type="match status" value="1"/>
</dbReference>
<dbReference type="PROSITE" id="PS50122">
    <property type="entry name" value="CHEB"/>
    <property type="match status" value="1"/>
</dbReference>
<evidence type="ECO:0000256" key="6">
    <source>
        <dbReference type="PROSITE-ProRule" id="PRU00050"/>
    </source>
</evidence>
<dbReference type="RefSeq" id="WP_254152308.1">
    <property type="nucleotide sequence ID" value="NZ_JAHESD010000005.1"/>
</dbReference>
<comment type="catalytic activity">
    <reaction evidence="1">
        <text>ATP + protein L-histidine = ADP + protein N-phospho-L-histidine.</text>
        <dbReference type="EC" id="2.7.13.3"/>
    </reaction>
</comment>
<dbReference type="CDD" id="cd16434">
    <property type="entry name" value="CheB-CheR_fusion"/>
    <property type="match status" value="1"/>
</dbReference>
<dbReference type="InterPro" id="IPR035965">
    <property type="entry name" value="PAS-like_dom_sf"/>
</dbReference>
<dbReference type="SUPFAM" id="SSF47757">
    <property type="entry name" value="Chemotaxis receptor methyltransferase CheR, N-terminal domain"/>
    <property type="match status" value="1"/>
</dbReference>
<evidence type="ECO:0000313" key="11">
    <source>
        <dbReference type="EMBL" id="MBT1702400.1"/>
    </source>
</evidence>
<keyword evidence="4" id="KW-0808">Transferase</keyword>
<proteinExistence type="predicted"/>
<dbReference type="Pfam" id="PF01339">
    <property type="entry name" value="CheB_methylest"/>
    <property type="match status" value="1"/>
</dbReference>
<dbReference type="SUPFAM" id="SSF47384">
    <property type="entry name" value="Homodimeric domain of signal transducing histidine kinase"/>
    <property type="match status" value="1"/>
</dbReference>
<feature type="active site" evidence="6">
    <location>
        <position position="44"/>
    </location>
</feature>
<dbReference type="SUPFAM" id="SSF53335">
    <property type="entry name" value="S-adenosyl-L-methionine-dependent methyltransferases"/>
    <property type="match status" value="1"/>
</dbReference>
<dbReference type="PRINTS" id="PR00996">
    <property type="entry name" value="CHERMTFRASE"/>
</dbReference>
<dbReference type="EMBL" id="JAHESD010000005">
    <property type="protein sequence ID" value="MBT1702400.1"/>
    <property type="molecule type" value="Genomic_DNA"/>
</dbReference>
<dbReference type="SUPFAM" id="SSF52738">
    <property type="entry name" value="Methylesterase CheB, C-terminal domain"/>
    <property type="match status" value="1"/>
</dbReference>
<dbReference type="Pfam" id="PF00512">
    <property type="entry name" value="HisKA"/>
    <property type="match status" value="1"/>
</dbReference>
<keyword evidence="7" id="KW-0175">Coiled coil</keyword>
<feature type="active site" evidence="6">
    <location>
        <position position="17"/>
    </location>
</feature>
<keyword evidence="6" id="KW-0378">Hydrolase</keyword>
<dbReference type="Gene3D" id="3.30.565.10">
    <property type="entry name" value="Histidine kinase-like ATPase, C-terminal domain"/>
    <property type="match status" value="1"/>
</dbReference>
<gene>
    <name evidence="11" type="ORF">KK060_03865</name>
</gene>
<name>A0ABS5VLS0_9BACT</name>
<dbReference type="InterPro" id="IPR005467">
    <property type="entry name" value="His_kinase_dom"/>
</dbReference>
<dbReference type="SMART" id="SM00388">
    <property type="entry name" value="HisKA"/>
    <property type="match status" value="1"/>
</dbReference>
<dbReference type="InterPro" id="IPR036890">
    <property type="entry name" value="HATPase_C_sf"/>
</dbReference>
<dbReference type="InterPro" id="IPR036097">
    <property type="entry name" value="HisK_dim/P_sf"/>
</dbReference>
<dbReference type="SUPFAM" id="SSF55785">
    <property type="entry name" value="PYP-like sensor domain (PAS domain)"/>
    <property type="match status" value="1"/>
</dbReference>
<evidence type="ECO:0000313" key="12">
    <source>
        <dbReference type="Proteomes" id="UP000772618"/>
    </source>
</evidence>
<keyword evidence="5" id="KW-0949">S-adenosyl-L-methionine</keyword>
<feature type="active site" evidence="6">
    <location>
        <position position="136"/>
    </location>
</feature>
<evidence type="ECO:0000256" key="7">
    <source>
        <dbReference type="SAM" id="Coils"/>
    </source>
</evidence>
<dbReference type="SMART" id="SM00387">
    <property type="entry name" value="HATPase_c"/>
    <property type="match status" value="1"/>
</dbReference>
<feature type="domain" description="CheB-type methylesterase" evidence="9">
    <location>
        <begin position="5"/>
        <end position="194"/>
    </location>
</feature>
<dbReference type="PROSITE" id="PS50123">
    <property type="entry name" value="CHER"/>
    <property type="match status" value="1"/>
</dbReference>
<evidence type="ECO:0000256" key="4">
    <source>
        <dbReference type="ARBA" id="ARBA00022679"/>
    </source>
</evidence>
<feature type="coiled-coil region" evidence="7">
    <location>
        <begin position="638"/>
        <end position="707"/>
    </location>
</feature>
<comment type="caution">
    <text evidence="11">The sequence shown here is derived from an EMBL/GenBank/DDBJ whole genome shotgun (WGS) entry which is preliminary data.</text>
</comment>
<dbReference type="SUPFAM" id="SSF55874">
    <property type="entry name" value="ATPase domain of HSP90 chaperone/DNA topoisomerase II/histidine kinase"/>
    <property type="match status" value="1"/>
</dbReference>
<dbReference type="InterPro" id="IPR000673">
    <property type="entry name" value="Sig_transdc_resp-reg_Me-estase"/>
</dbReference>
<evidence type="ECO:0000259" key="9">
    <source>
        <dbReference type="PROSITE" id="PS50122"/>
    </source>
</evidence>
<dbReference type="Gene3D" id="1.10.155.10">
    <property type="entry name" value="Chemotaxis receptor methyltransferase CheR, N-terminal domain"/>
    <property type="match status" value="1"/>
</dbReference>
<dbReference type="CDD" id="cd00082">
    <property type="entry name" value="HisKA"/>
    <property type="match status" value="1"/>
</dbReference>
<feature type="domain" description="Histidine kinase" evidence="8">
    <location>
        <begin position="985"/>
        <end position="1210"/>
    </location>
</feature>
<keyword evidence="6" id="KW-0145">Chemotaxis</keyword>
<evidence type="ECO:0000256" key="3">
    <source>
        <dbReference type="ARBA" id="ARBA00022603"/>
    </source>
</evidence>
<protein>
    <submittedName>
        <fullName evidence="11">PAS domain-containing protein</fullName>
    </submittedName>
</protein>
<dbReference type="InterPro" id="IPR036804">
    <property type="entry name" value="CheR_N_sf"/>
</dbReference>
<dbReference type="InterPro" id="IPR022641">
    <property type="entry name" value="CheR_N"/>
</dbReference>
<evidence type="ECO:0000259" key="10">
    <source>
        <dbReference type="PROSITE" id="PS50123"/>
    </source>
</evidence>
<evidence type="ECO:0000256" key="5">
    <source>
        <dbReference type="ARBA" id="ARBA00022691"/>
    </source>
</evidence>